<dbReference type="KEGG" id="bml:BMA10229_1268"/>
<feature type="signal peptide" evidence="1">
    <location>
        <begin position="1"/>
        <end position="42"/>
    </location>
</feature>
<evidence type="ECO:0000313" key="3">
    <source>
        <dbReference type="Proteomes" id="UP000002283"/>
    </source>
</evidence>
<reference evidence="2 3" key="1">
    <citation type="submission" date="2007-01" db="EMBL/GenBank/DDBJ databases">
        <authorList>
            <person name="DeShazer D."/>
            <person name="Woods D.E."/>
            <person name="Nierman W.C."/>
        </authorList>
    </citation>
    <scope>NUCLEOTIDE SEQUENCE [LARGE SCALE GENOMIC DNA]</scope>
    <source>
        <strain evidence="2 3">NCTC 10229</strain>
    </source>
</reference>
<name>A2RZF1_BURM9</name>
<protein>
    <submittedName>
        <fullName evidence="2">Uncharacterized protein</fullName>
    </submittedName>
</protein>
<dbReference type="AlphaFoldDB" id="A2RZF1"/>
<gene>
    <name evidence="2" type="ordered locus">BMA10229_1268</name>
</gene>
<dbReference type="EMBL" id="CP000545">
    <property type="protein sequence ID" value="ABM98758.2"/>
    <property type="molecule type" value="Genomic_DNA"/>
</dbReference>
<evidence type="ECO:0000313" key="2">
    <source>
        <dbReference type="EMBL" id="ABM98758.2"/>
    </source>
</evidence>
<feature type="chain" id="PRO_5002645828" evidence="1">
    <location>
        <begin position="43"/>
        <end position="80"/>
    </location>
</feature>
<organism evidence="2 3">
    <name type="scientific">Burkholderia mallei (strain NCTC 10229)</name>
    <dbReference type="NCBI Taxonomy" id="412022"/>
    <lineage>
        <taxon>Bacteria</taxon>
        <taxon>Pseudomonadati</taxon>
        <taxon>Pseudomonadota</taxon>
        <taxon>Betaproteobacteria</taxon>
        <taxon>Burkholderiales</taxon>
        <taxon>Burkholderiaceae</taxon>
        <taxon>Burkholderia</taxon>
        <taxon>pseudomallei group</taxon>
    </lineage>
</organism>
<dbReference type="Proteomes" id="UP000002283">
    <property type="component" value="Chromosome II"/>
</dbReference>
<dbReference type="HOGENOM" id="CLU_2582945_0_0_4"/>
<proteinExistence type="predicted"/>
<sequence length="80" mass="8697">MIAARDALALPRRRPRRPGRCSRRLFVFCVFAWCASARPACAGSVLAPIRSACRACPVGQPAGCGRRPRARFPAPGYDAR</sequence>
<accession>A2RZF1</accession>
<evidence type="ECO:0000256" key="1">
    <source>
        <dbReference type="SAM" id="SignalP"/>
    </source>
</evidence>
<keyword evidence="1" id="KW-0732">Signal</keyword>